<protein>
    <submittedName>
        <fullName evidence="3">Imidazolonepropionase</fullName>
    </submittedName>
</protein>
<dbReference type="InterPro" id="IPR006680">
    <property type="entry name" value="Amidohydro-rel"/>
</dbReference>
<keyword evidence="1" id="KW-0732">Signal</keyword>
<dbReference type="AlphaFoldDB" id="A0A518EYE6"/>
<evidence type="ECO:0000256" key="1">
    <source>
        <dbReference type="SAM" id="SignalP"/>
    </source>
</evidence>
<dbReference type="InterPro" id="IPR011059">
    <property type="entry name" value="Metal-dep_hydrolase_composite"/>
</dbReference>
<dbReference type="Proteomes" id="UP000320390">
    <property type="component" value="Chromosome"/>
</dbReference>
<accession>A0A518EYE6</accession>
<dbReference type="RefSeq" id="WP_145202927.1">
    <property type="nucleotide sequence ID" value="NZ_CP036434.1"/>
</dbReference>
<organism evidence="3 4">
    <name type="scientific">Saltatorellus ferox</name>
    <dbReference type="NCBI Taxonomy" id="2528018"/>
    <lineage>
        <taxon>Bacteria</taxon>
        <taxon>Pseudomonadati</taxon>
        <taxon>Planctomycetota</taxon>
        <taxon>Planctomycetia</taxon>
        <taxon>Planctomycetia incertae sedis</taxon>
        <taxon>Saltatorellus</taxon>
    </lineage>
</organism>
<dbReference type="GO" id="GO:0016810">
    <property type="term" value="F:hydrolase activity, acting on carbon-nitrogen (but not peptide) bonds"/>
    <property type="evidence" value="ECO:0007669"/>
    <property type="project" value="InterPro"/>
</dbReference>
<feature type="domain" description="Amidohydrolase-related" evidence="2">
    <location>
        <begin position="380"/>
        <end position="435"/>
    </location>
</feature>
<feature type="chain" id="PRO_5021990573" evidence="1">
    <location>
        <begin position="30"/>
        <end position="452"/>
    </location>
</feature>
<keyword evidence="4" id="KW-1185">Reference proteome</keyword>
<evidence type="ECO:0000313" key="4">
    <source>
        <dbReference type="Proteomes" id="UP000320390"/>
    </source>
</evidence>
<dbReference type="InterPro" id="IPR051781">
    <property type="entry name" value="Metallo-dep_Hydrolase"/>
</dbReference>
<proteinExistence type="predicted"/>
<reference evidence="3 4" key="1">
    <citation type="submission" date="2019-02" db="EMBL/GenBank/DDBJ databases">
        <title>Deep-cultivation of Planctomycetes and their phenomic and genomic characterization uncovers novel biology.</title>
        <authorList>
            <person name="Wiegand S."/>
            <person name="Jogler M."/>
            <person name="Boedeker C."/>
            <person name="Pinto D."/>
            <person name="Vollmers J."/>
            <person name="Rivas-Marin E."/>
            <person name="Kohn T."/>
            <person name="Peeters S.H."/>
            <person name="Heuer A."/>
            <person name="Rast P."/>
            <person name="Oberbeckmann S."/>
            <person name="Bunk B."/>
            <person name="Jeske O."/>
            <person name="Meyerdierks A."/>
            <person name="Storesund J.E."/>
            <person name="Kallscheuer N."/>
            <person name="Luecker S."/>
            <person name="Lage O.M."/>
            <person name="Pohl T."/>
            <person name="Merkel B.J."/>
            <person name="Hornburger P."/>
            <person name="Mueller R.-W."/>
            <person name="Bruemmer F."/>
            <person name="Labrenz M."/>
            <person name="Spormann A.M."/>
            <person name="Op den Camp H."/>
            <person name="Overmann J."/>
            <person name="Amann R."/>
            <person name="Jetten M.S.M."/>
            <person name="Mascher T."/>
            <person name="Medema M.H."/>
            <person name="Devos D.P."/>
            <person name="Kaster A.-K."/>
            <person name="Ovreas L."/>
            <person name="Rohde M."/>
            <person name="Galperin M.Y."/>
            <person name="Jogler C."/>
        </authorList>
    </citation>
    <scope>NUCLEOTIDE SEQUENCE [LARGE SCALE GENOMIC DNA]</scope>
    <source>
        <strain evidence="3 4">Poly30</strain>
    </source>
</reference>
<dbReference type="Pfam" id="PF01979">
    <property type="entry name" value="Amidohydro_1"/>
    <property type="match status" value="1"/>
</dbReference>
<sequence length="452" mass="48650" precursor="true">MAFTATRAAWWTPAVLVAAAALTPGDAAALEPMGGGADPGAAGSERGLVVLAKKALPLPLNGQQVVDNAAMIVENGKVVRVVPRSEVDLKELAKTHEILDRSDDWLSPGLIDLHSHVAGASFFTNDLNDMVYLTNPGIRAWTSVVPENSDFLTGSAAGVTSVLYIPGSGTNIGGQGVLLKTGFGTYERMEIRNPGSLKLAQAGNPESYLSGVGRSFMNWNTRNTLQRGIAYAKGWLEYEKNGGDKPRVDPMWGAFRGLFDKKVQISAHTQIYQVVLMTVKMVKEELGLDVYIDHGSFDGWRAAPEAEKAGVPAILGPRAISNSINVEYRPGLFIVNDNDGAIFGMAAKYQEQGHTMIGFNTDAPVIPQEALPLQASMGVRYGLNNDHLEHLRGLTIVPATAAGIADRVGSLEPGKDADFILSSGDPTDPRSMIHFTFQEGEKVYDARDERRY</sequence>
<dbReference type="SUPFAM" id="SSF51338">
    <property type="entry name" value="Composite domain of metallo-dependent hydrolases"/>
    <property type="match status" value="1"/>
</dbReference>
<dbReference type="PANTHER" id="PTHR43135">
    <property type="entry name" value="ALPHA-D-RIBOSE 1-METHYLPHOSPHONATE 5-TRIPHOSPHATE DIPHOSPHATASE"/>
    <property type="match status" value="1"/>
</dbReference>
<evidence type="ECO:0000259" key="2">
    <source>
        <dbReference type="Pfam" id="PF01979"/>
    </source>
</evidence>
<name>A0A518EYE6_9BACT</name>
<dbReference type="OrthoDB" id="9776455at2"/>
<feature type="signal peptide" evidence="1">
    <location>
        <begin position="1"/>
        <end position="29"/>
    </location>
</feature>
<evidence type="ECO:0000313" key="3">
    <source>
        <dbReference type="EMBL" id="QDV09107.1"/>
    </source>
</evidence>
<dbReference type="PANTHER" id="PTHR43135:SF3">
    <property type="entry name" value="ALPHA-D-RIBOSE 1-METHYLPHOSPHONATE 5-TRIPHOSPHATE DIPHOSPHATASE"/>
    <property type="match status" value="1"/>
</dbReference>
<dbReference type="Gene3D" id="3.20.20.140">
    <property type="entry name" value="Metal-dependent hydrolases"/>
    <property type="match status" value="1"/>
</dbReference>
<dbReference type="EMBL" id="CP036434">
    <property type="protein sequence ID" value="QDV09107.1"/>
    <property type="molecule type" value="Genomic_DNA"/>
</dbReference>
<gene>
    <name evidence="3" type="ORF">Poly30_46640</name>
</gene>
<dbReference type="InterPro" id="IPR032466">
    <property type="entry name" value="Metal_Hydrolase"/>
</dbReference>
<dbReference type="SUPFAM" id="SSF51556">
    <property type="entry name" value="Metallo-dependent hydrolases"/>
    <property type="match status" value="1"/>
</dbReference>